<protein>
    <submittedName>
        <fullName evidence="3">Copper transporter MctB</fullName>
    </submittedName>
</protein>
<name>A0A5J6Z994_9CORY</name>
<feature type="compositionally biased region" description="Basic and acidic residues" evidence="1">
    <location>
        <begin position="47"/>
        <end position="56"/>
    </location>
</feature>
<keyword evidence="2" id="KW-0812">Transmembrane</keyword>
<evidence type="ECO:0000313" key="4">
    <source>
        <dbReference type="Proteomes" id="UP000326711"/>
    </source>
</evidence>
<organism evidence="3 4">
    <name type="scientific">Corynebacterium urogenitale</name>
    <dbReference type="NCBI Taxonomy" id="2487892"/>
    <lineage>
        <taxon>Bacteria</taxon>
        <taxon>Bacillati</taxon>
        <taxon>Actinomycetota</taxon>
        <taxon>Actinomycetes</taxon>
        <taxon>Mycobacteriales</taxon>
        <taxon>Corynebacteriaceae</taxon>
        <taxon>Corynebacterium</taxon>
    </lineage>
</organism>
<feature type="region of interest" description="Disordered" evidence="1">
    <location>
        <begin position="35"/>
        <end position="56"/>
    </location>
</feature>
<dbReference type="OrthoDB" id="4350157at2"/>
<dbReference type="Pfam" id="PF11382">
    <property type="entry name" value="MctB"/>
    <property type="match status" value="1"/>
</dbReference>
<accession>A0A5J6Z994</accession>
<keyword evidence="4" id="KW-1185">Reference proteome</keyword>
<dbReference type="GO" id="GO:0016020">
    <property type="term" value="C:membrane"/>
    <property type="evidence" value="ECO:0007669"/>
    <property type="project" value="InterPro"/>
</dbReference>
<sequence>MSKGSAGKVIAGLGLGVAMGTAFGFYALAPNVEGGPAGEGAASRQELQSERDAREAAEGNITAADAVLSDVSDEAVRDELKGSSVVLFVTPDASAESVKDLRQLIDKAGGEVTGEVALTANLLNADGGDKVKSLAANSLPSGAKLDEDNRSPGMHAGQVLGSALRTGTKEASESDRAVALGAFENGDFISYEGEAPTAADLALVVGGATDEDYATSFLTEFSLGVDSTMGGAVLAGDSGSADKGTAIAKLRQNKTYAGEVTSVDNIDTVAGRITAVRALAQQADKKAGQYGSGDNAEAPTVD</sequence>
<dbReference type="AlphaFoldDB" id="A0A5J6Z994"/>
<dbReference type="KEGG" id="cuo:CUROG_04440"/>
<evidence type="ECO:0000313" key="3">
    <source>
        <dbReference type="EMBL" id="QFQ02263.1"/>
    </source>
</evidence>
<dbReference type="Proteomes" id="UP000326711">
    <property type="component" value="Chromosome"/>
</dbReference>
<reference evidence="4" key="1">
    <citation type="submission" date="2019-10" db="EMBL/GenBank/DDBJ databases">
        <title>Complete genome sequence of Corynebacterium urogenitalis DSM 108747, isolated from the genital tract of a cow.</title>
        <authorList>
            <person name="Ruckert C."/>
            <person name="Ballas P."/>
            <person name="Wagener K."/>
            <person name="Drillich M."/>
            <person name="Kaempfer P."/>
            <person name="Busse H.-J."/>
            <person name="Ehling-Schulz M."/>
        </authorList>
    </citation>
    <scope>NUCLEOTIDE SEQUENCE [LARGE SCALE GENOMIC DNA]</scope>
    <source>
        <strain evidence="4">LMM 1652</strain>
    </source>
</reference>
<evidence type="ECO:0000256" key="2">
    <source>
        <dbReference type="SAM" id="Phobius"/>
    </source>
</evidence>
<dbReference type="EMBL" id="CP045032">
    <property type="protein sequence ID" value="QFQ02263.1"/>
    <property type="molecule type" value="Genomic_DNA"/>
</dbReference>
<gene>
    <name evidence="3" type="primary">mctB</name>
    <name evidence="3" type="ORF">CUROG_04440</name>
</gene>
<dbReference type="InterPro" id="IPR021522">
    <property type="entry name" value="MctB"/>
</dbReference>
<dbReference type="RefSeq" id="WP_151902650.1">
    <property type="nucleotide sequence ID" value="NZ_CP045032.1"/>
</dbReference>
<proteinExistence type="predicted"/>
<keyword evidence="2" id="KW-0472">Membrane</keyword>
<keyword evidence="2" id="KW-1133">Transmembrane helix</keyword>
<dbReference type="GO" id="GO:0055070">
    <property type="term" value="P:copper ion homeostasis"/>
    <property type="evidence" value="ECO:0007669"/>
    <property type="project" value="InterPro"/>
</dbReference>
<evidence type="ECO:0000256" key="1">
    <source>
        <dbReference type="SAM" id="MobiDB-lite"/>
    </source>
</evidence>
<feature type="transmembrane region" description="Helical" evidence="2">
    <location>
        <begin position="9"/>
        <end position="29"/>
    </location>
</feature>